<dbReference type="AlphaFoldDB" id="A0A8J7GG43"/>
<protein>
    <submittedName>
        <fullName evidence="3">N-hydroxyarylamine O-acetyltransferase</fullName>
        <ecNumber evidence="3">2.3.1.118</ecNumber>
    </submittedName>
</protein>
<accession>A0A8J7GG43</accession>
<dbReference type="InterPro" id="IPR001447">
    <property type="entry name" value="Arylamine_N-AcTrfase"/>
</dbReference>
<dbReference type="GO" id="GO:0046990">
    <property type="term" value="F:N-hydroxyarylamine O-acetyltransferase activity"/>
    <property type="evidence" value="ECO:0007669"/>
    <property type="project" value="UniProtKB-EC"/>
</dbReference>
<proteinExistence type="inferred from homology"/>
<dbReference type="SUPFAM" id="SSF54001">
    <property type="entry name" value="Cysteine proteinases"/>
    <property type="match status" value="1"/>
</dbReference>
<dbReference type="EMBL" id="JADOUF010000001">
    <property type="protein sequence ID" value="MBG6137216.1"/>
    <property type="molecule type" value="Genomic_DNA"/>
</dbReference>
<dbReference type="RefSeq" id="WP_233473096.1">
    <property type="nucleotide sequence ID" value="NZ_BONS01000022.1"/>
</dbReference>
<comment type="caution">
    <text evidence="3">The sequence shown here is derived from an EMBL/GenBank/DDBJ whole genome shotgun (WGS) entry which is preliminary data.</text>
</comment>
<dbReference type="InterPro" id="IPR038765">
    <property type="entry name" value="Papain-like_cys_pep_sf"/>
</dbReference>
<dbReference type="Gene3D" id="3.30.2140.10">
    <property type="entry name" value="Arylamine N-acetyltransferase"/>
    <property type="match status" value="1"/>
</dbReference>
<name>A0A8J7GG43_9ACTN</name>
<dbReference type="PANTHER" id="PTHR11786:SF0">
    <property type="entry name" value="ARYLAMINE N-ACETYLTRANSFERASE 4-RELATED"/>
    <property type="match status" value="1"/>
</dbReference>
<dbReference type="PRINTS" id="PR01543">
    <property type="entry name" value="ANATRNSFRASE"/>
</dbReference>
<comment type="similarity">
    <text evidence="1 2">Belongs to the arylamine N-acetyltransferase family.</text>
</comment>
<sequence length="257" mass="28371">MDERQIDAYLHRIDAARPERVDGAALRELHVRHLRAVPFENLSIHLGEPISLDEDALYDKIVTRRRGGFCYELNGLFAALLTGLGFPVTLLAASVHGRDGLGPPFDHLALRVEADGPWLADVGFGRHSHYPLSLDFPGDQADPDGVFRLVPAAFGDTDVLRDGRGEYRLEARPRDLADFAPTCWWQQTSPDSHFTRSLVCSRLTDTGRVTLSGDTLIHTTGDDRVERVLSGGEVLDTYTREFGFALDRVPTVAAPVG</sequence>
<evidence type="ECO:0000256" key="1">
    <source>
        <dbReference type="ARBA" id="ARBA00006547"/>
    </source>
</evidence>
<keyword evidence="3" id="KW-0808">Transferase</keyword>
<dbReference type="EC" id="2.3.1.118" evidence="3"/>
<evidence type="ECO:0000313" key="3">
    <source>
        <dbReference type="EMBL" id="MBG6137216.1"/>
    </source>
</evidence>
<dbReference type="PANTHER" id="PTHR11786">
    <property type="entry name" value="N-HYDROXYARYLAMINE O-ACETYLTRANSFERASE"/>
    <property type="match status" value="1"/>
</dbReference>
<evidence type="ECO:0000256" key="2">
    <source>
        <dbReference type="RuleBase" id="RU003452"/>
    </source>
</evidence>
<keyword evidence="3" id="KW-0012">Acyltransferase</keyword>
<keyword evidence="4" id="KW-1185">Reference proteome</keyword>
<evidence type="ECO:0000313" key="4">
    <source>
        <dbReference type="Proteomes" id="UP000622552"/>
    </source>
</evidence>
<dbReference type="Gene3D" id="2.40.128.150">
    <property type="entry name" value="Cysteine proteinases"/>
    <property type="match status" value="1"/>
</dbReference>
<organism evidence="3 4">
    <name type="scientific">Longispora fulva</name>
    <dbReference type="NCBI Taxonomy" id="619741"/>
    <lineage>
        <taxon>Bacteria</taxon>
        <taxon>Bacillati</taxon>
        <taxon>Actinomycetota</taxon>
        <taxon>Actinomycetes</taxon>
        <taxon>Micromonosporales</taxon>
        <taxon>Micromonosporaceae</taxon>
        <taxon>Longispora</taxon>
    </lineage>
</organism>
<dbReference type="Proteomes" id="UP000622552">
    <property type="component" value="Unassembled WGS sequence"/>
</dbReference>
<gene>
    <name evidence="3" type="ORF">IW245_003410</name>
</gene>
<dbReference type="Pfam" id="PF00797">
    <property type="entry name" value="Acetyltransf_2"/>
    <property type="match status" value="1"/>
</dbReference>
<reference evidence="3" key="1">
    <citation type="submission" date="2020-11" db="EMBL/GenBank/DDBJ databases">
        <title>Sequencing the genomes of 1000 actinobacteria strains.</title>
        <authorList>
            <person name="Klenk H.-P."/>
        </authorList>
    </citation>
    <scope>NUCLEOTIDE SEQUENCE</scope>
    <source>
        <strain evidence="3">DSM 45356</strain>
    </source>
</reference>